<evidence type="ECO:0000256" key="1">
    <source>
        <dbReference type="SAM" id="MobiDB-lite"/>
    </source>
</evidence>
<organism evidence="3 4">
    <name type="scientific">Streptomyces filipinensis</name>
    <dbReference type="NCBI Taxonomy" id="66887"/>
    <lineage>
        <taxon>Bacteria</taxon>
        <taxon>Bacillati</taxon>
        <taxon>Actinomycetota</taxon>
        <taxon>Actinomycetes</taxon>
        <taxon>Kitasatosporales</taxon>
        <taxon>Streptomycetaceae</taxon>
        <taxon>Streptomyces</taxon>
    </lineage>
</organism>
<protein>
    <recommendedName>
        <fullName evidence="5">Capsular polysaccharide biosynthesis protein</fullName>
    </recommendedName>
</protein>
<name>A0A918MCN9_9ACTN</name>
<sequence>MSPGNVADALLRRWYVVVVALLLTVAGAYHVVRPAARYVGSAVVVLKPPVTRNQPNQLTNLQPPLAVVSYAVVQQLQSPAGAAELRAAGVQGTYHLVPRNSGTSATPRYLIPSLQVQSQASGADAAVTAVRRVIDVYTRHVEALQTAQGVPAGARITASVLTSPSAAEVRGDRSRGLAGTALLGAAGGVLGALWLDRYAMRRGKTPPGRRRHSSGPLPAAH</sequence>
<evidence type="ECO:0000313" key="3">
    <source>
        <dbReference type="EMBL" id="GGV09782.1"/>
    </source>
</evidence>
<comment type="caution">
    <text evidence="3">The sequence shown here is derived from an EMBL/GenBank/DDBJ whole genome shotgun (WGS) entry which is preliminary data.</text>
</comment>
<gene>
    <name evidence="3" type="ORF">GCM10010260_55300</name>
</gene>
<reference evidence="3" key="2">
    <citation type="submission" date="2020-09" db="EMBL/GenBank/DDBJ databases">
        <authorList>
            <person name="Sun Q."/>
            <person name="Ohkuma M."/>
        </authorList>
    </citation>
    <scope>NUCLEOTIDE SEQUENCE</scope>
    <source>
        <strain evidence="3">JCM 4369</strain>
    </source>
</reference>
<dbReference type="AlphaFoldDB" id="A0A918MCN9"/>
<proteinExistence type="predicted"/>
<keyword evidence="4" id="KW-1185">Reference proteome</keyword>
<feature type="compositionally biased region" description="Basic residues" evidence="1">
    <location>
        <begin position="202"/>
        <end position="213"/>
    </location>
</feature>
<reference evidence="3" key="1">
    <citation type="journal article" date="2014" name="Int. J. Syst. Evol. Microbiol.">
        <title>Complete genome sequence of Corynebacterium casei LMG S-19264T (=DSM 44701T), isolated from a smear-ripened cheese.</title>
        <authorList>
            <consortium name="US DOE Joint Genome Institute (JGI-PGF)"/>
            <person name="Walter F."/>
            <person name="Albersmeier A."/>
            <person name="Kalinowski J."/>
            <person name="Ruckert C."/>
        </authorList>
    </citation>
    <scope>NUCLEOTIDE SEQUENCE</scope>
    <source>
        <strain evidence="3">JCM 4369</strain>
    </source>
</reference>
<dbReference type="EMBL" id="BMTD01000013">
    <property type="protein sequence ID" value="GGV09782.1"/>
    <property type="molecule type" value="Genomic_DNA"/>
</dbReference>
<feature type="transmembrane region" description="Helical" evidence="2">
    <location>
        <begin position="12"/>
        <end position="32"/>
    </location>
</feature>
<feature type="transmembrane region" description="Helical" evidence="2">
    <location>
        <begin position="177"/>
        <end position="195"/>
    </location>
</feature>
<evidence type="ECO:0000256" key="2">
    <source>
        <dbReference type="SAM" id="Phobius"/>
    </source>
</evidence>
<keyword evidence="2" id="KW-0472">Membrane</keyword>
<dbReference type="RefSeq" id="WP_191876215.1">
    <property type="nucleotide sequence ID" value="NZ_BMTD01000013.1"/>
</dbReference>
<evidence type="ECO:0000313" key="4">
    <source>
        <dbReference type="Proteomes" id="UP000618795"/>
    </source>
</evidence>
<dbReference type="Proteomes" id="UP000618795">
    <property type="component" value="Unassembled WGS sequence"/>
</dbReference>
<evidence type="ECO:0008006" key="5">
    <source>
        <dbReference type="Google" id="ProtNLM"/>
    </source>
</evidence>
<feature type="region of interest" description="Disordered" evidence="1">
    <location>
        <begin position="202"/>
        <end position="221"/>
    </location>
</feature>
<keyword evidence="2" id="KW-1133">Transmembrane helix</keyword>
<accession>A0A918MCN9</accession>
<keyword evidence="2" id="KW-0812">Transmembrane</keyword>